<dbReference type="Pfam" id="PF13893">
    <property type="entry name" value="RRM_5"/>
    <property type="match status" value="1"/>
</dbReference>
<protein>
    <submittedName>
        <fullName evidence="2">Uncharacterized protein</fullName>
    </submittedName>
</protein>
<evidence type="ECO:0000313" key="3">
    <source>
        <dbReference type="Proteomes" id="UP000277204"/>
    </source>
</evidence>
<dbReference type="EMBL" id="UZAI01004442">
    <property type="protein sequence ID" value="VDO86264.1"/>
    <property type="molecule type" value="Genomic_DNA"/>
</dbReference>
<dbReference type="SUPFAM" id="SSF54928">
    <property type="entry name" value="RNA-binding domain, RBD"/>
    <property type="match status" value="3"/>
</dbReference>
<dbReference type="CDD" id="cd12424">
    <property type="entry name" value="RRM3_hnRNPL_like"/>
    <property type="match status" value="1"/>
</dbReference>
<dbReference type="InterPro" id="IPR012677">
    <property type="entry name" value="Nucleotide-bd_a/b_plait_sf"/>
</dbReference>
<sequence length="446" mass="50220">MRGFQTRQLMANRKRNRPEDWEDLEPSPVIHIRELPEHTLELDLIRVFEQFGSIRDIAMIPHKGQALIEFDDINSAERAVASTSKRVVHRPLENDNQHSELPPESRVLMLTVYNAQYPITVDVIHQITAKHGRVLRIVILRRFERSRARHESSRSVNGGNFGYHDGFIKQNAVGLSVPPASFLDQLALNYHVSRRGLDGLNGQPYARAATAVIMVYNMDMDHMNCDRLFNLLCLYGNVVRIKFLRTKEGSAMAQMGDNVSVDRVITNLSEVPLMGNALSIRPSKQQLILDVPKPFELPDGTPSFKDYSGCRENRYINPDKASKNRIYPPSHTLHYWNCPPSYTPEELRKLIVECGASPPRQIAPFPRISDRSSSGLVEWGTKDEAVTALALCNHQAIPNTEGRYPFLLKLSFSSSPVNDRAFSGSKKIGSSNIGKSAASVDSSEYE</sequence>
<dbReference type="InterPro" id="IPR000504">
    <property type="entry name" value="RRM_dom"/>
</dbReference>
<dbReference type="CDD" id="cd12427">
    <property type="entry name" value="RRM4_hnRNPL_like"/>
    <property type="match status" value="1"/>
</dbReference>
<dbReference type="SMART" id="SM00360">
    <property type="entry name" value="RRM"/>
    <property type="match status" value="2"/>
</dbReference>
<dbReference type="Pfam" id="PF22976">
    <property type="entry name" value="RRM_10"/>
    <property type="match status" value="1"/>
</dbReference>
<dbReference type="STRING" id="48269.A0A183M051"/>
<dbReference type="PROSITE" id="PS50102">
    <property type="entry name" value="RRM"/>
    <property type="match status" value="1"/>
</dbReference>
<keyword evidence="3" id="KW-1185">Reference proteome</keyword>
<organism evidence="2 3">
    <name type="scientific">Schistosoma margrebowiei</name>
    <dbReference type="NCBI Taxonomy" id="48269"/>
    <lineage>
        <taxon>Eukaryota</taxon>
        <taxon>Metazoa</taxon>
        <taxon>Spiralia</taxon>
        <taxon>Lophotrochozoa</taxon>
        <taxon>Platyhelminthes</taxon>
        <taxon>Trematoda</taxon>
        <taxon>Digenea</taxon>
        <taxon>Strigeidida</taxon>
        <taxon>Schistosomatoidea</taxon>
        <taxon>Schistosomatidae</taxon>
        <taxon>Schistosoma</taxon>
    </lineage>
</organism>
<dbReference type="Proteomes" id="UP000277204">
    <property type="component" value="Unassembled WGS sequence"/>
</dbReference>
<dbReference type="AlphaFoldDB" id="A0A183M051"/>
<dbReference type="GO" id="GO:0003723">
    <property type="term" value="F:RNA binding"/>
    <property type="evidence" value="ECO:0007669"/>
    <property type="project" value="UniProtKB-UniRule"/>
</dbReference>
<accession>A0A183M051</accession>
<reference evidence="2 3" key="1">
    <citation type="submission" date="2018-11" db="EMBL/GenBank/DDBJ databases">
        <authorList>
            <consortium name="Pathogen Informatics"/>
        </authorList>
    </citation>
    <scope>NUCLEOTIDE SEQUENCE [LARGE SCALE GENOMIC DNA]</scope>
    <source>
        <strain evidence="2 3">Zambia</strain>
    </source>
</reference>
<dbReference type="Pfam" id="PF00076">
    <property type="entry name" value="RRM_1"/>
    <property type="match status" value="1"/>
</dbReference>
<proteinExistence type="predicted"/>
<feature type="region of interest" description="Disordered" evidence="1">
    <location>
        <begin position="423"/>
        <end position="446"/>
    </location>
</feature>
<dbReference type="PANTHER" id="PTHR15592">
    <property type="entry name" value="MATRIN 3/NUCLEAR PROTEIN 220-RELATED"/>
    <property type="match status" value="1"/>
</dbReference>
<feature type="region of interest" description="Disordered" evidence="1">
    <location>
        <begin position="1"/>
        <end position="22"/>
    </location>
</feature>
<gene>
    <name evidence="2" type="ORF">SMRZ_LOCUS9426</name>
</gene>
<dbReference type="Gene3D" id="3.30.70.330">
    <property type="match status" value="4"/>
</dbReference>
<feature type="compositionally biased region" description="Low complexity" evidence="1">
    <location>
        <begin position="423"/>
        <end position="436"/>
    </location>
</feature>
<dbReference type="InterPro" id="IPR055204">
    <property type="entry name" value="HNRNPL_RRM"/>
</dbReference>
<dbReference type="InterPro" id="IPR035979">
    <property type="entry name" value="RBD_domain_sf"/>
</dbReference>
<evidence type="ECO:0000256" key="1">
    <source>
        <dbReference type="SAM" id="MobiDB-lite"/>
    </source>
</evidence>
<evidence type="ECO:0000313" key="2">
    <source>
        <dbReference type="EMBL" id="VDO86264.1"/>
    </source>
</evidence>
<name>A0A183M051_9TREM</name>